<evidence type="ECO:0000313" key="4">
    <source>
        <dbReference type="EMBL" id="MFH4980056.1"/>
    </source>
</evidence>
<feature type="compositionally biased region" description="Polar residues" evidence="3">
    <location>
        <begin position="1"/>
        <end position="18"/>
    </location>
</feature>
<dbReference type="SMART" id="SM00320">
    <property type="entry name" value="WD40"/>
    <property type="match status" value="7"/>
</dbReference>
<dbReference type="Gene3D" id="2.130.10.10">
    <property type="entry name" value="YVTN repeat-like/Quinoprotein amine dehydrogenase"/>
    <property type="match status" value="1"/>
</dbReference>
<keyword evidence="1" id="KW-0853">WD repeat</keyword>
<evidence type="ECO:0000256" key="3">
    <source>
        <dbReference type="SAM" id="MobiDB-lite"/>
    </source>
</evidence>
<dbReference type="PANTHER" id="PTHR19857:SF8">
    <property type="entry name" value="ANGIO-ASSOCIATED MIGRATORY CELL PROTEIN"/>
    <property type="match status" value="1"/>
</dbReference>
<protein>
    <submittedName>
        <fullName evidence="4">Uncharacterized protein</fullName>
    </submittedName>
</protein>
<dbReference type="EMBL" id="JBGFUD010004994">
    <property type="protein sequence ID" value="MFH4980056.1"/>
    <property type="molecule type" value="Genomic_DNA"/>
</dbReference>
<dbReference type="Pfam" id="PF00400">
    <property type="entry name" value="WD40"/>
    <property type="match status" value="4"/>
</dbReference>
<evidence type="ECO:0000256" key="2">
    <source>
        <dbReference type="ARBA" id="ARBA00022737"/>
    </source>
</evidence>
<accession>A0ABD6ELB6</accession>
<dbReference type="PANTHER" id="PTHR19857">
    <property type="entry name" value="MITOCHONDRIAL DIVISION PROTEIN 1-RELATED"/>
    <property type="match status" value="1"/>
</dbReference>
<feature type="compositionally biased region" description="Acidic residues" evidence="3">
    <location>
        <begin position="19"/>
        <end position="29"/>
    </location>
</feature>
<proteinExistence type="predicted"/>
<reference evidence="4 5" key="1">
    <citation type="submission" date="2024-08" db="EMBL/GenBank/DDBJ databases">
        <title>Gnathostoma spinigerum genome.</title>
        <authorList>
            <person name="Gonzalez-Bertolin B."/>
            <person name="Monzon S."/>
            <person name="Zaballos A."/>
            <person name="Jimenez P."/>
            <person name="Dekumyoy P."/>
            <person name="Varona S."/>
            <person name="Cuesta I."/>
            <person name="Sumanam S."/>
            <person name="Adisakwattana P."/>
            <person name="Gasser R.B."/>
            <person name="Hernandez-Gonzalez A."/>
            <person name="Young N.D."/>
            <person name="Perteguer M.J."/>
        </authorList>
    </citation>
    <scope>NUCLEOTIDE SEQUENCE [LARGE SCALE GENOMIC DNA]</scope>
    <source>
        <strain evidence="4">AL3</strain>
        <tissue evidence="4">Liver</tissue>
    </source>
</reference>
<dbReference type="InterPro" id="IPR036322">
    <property type="entry name" value="WD40_repeat_dom_sf"/>
</dbReference>
<gene>
    <name evidence="4" type="ORF">AB6A40_006765</name>
</gene>
<sequence>MRNTSTKSSDTGEIMNNDSADDDEPMNEIDDLPVIHIDGIDREVSDDLESVSDEILSQSDIPSDDASLVIEVHSKDVFCVECFHNRWIACGSEDDTAALFDSTVSLTNPVHRITGHNDSVIAVSFSCAGTFLATGDMSGGIVITNVESHNQICPIEDCSDLEWLQWHSSADILFAGCNDGLMWMWLMTNDGVKQRKVFGHGGANACTIGKLLPDGKRLLAGYANGSVHLWILKDSTSSSLTLPSECISVDVHISHPIAIIGTRNGRSYLIGTDNLKVLREFHTSSPVSGESMDGDVSVNDIEEERSIECVAFSRDHPWVAVGTSDGILAIYDTNSGLERHQCSHYGESVVDCRWLSSSDGPPVVLSAYYDGFIRAWDARNGEPIFAVSGGCSKIFAISVISDSSNLKIISACASGKLRFFDVPPLPSA</sequence>
<comment type="caution">
    <text evidence="4">The sequence shown here is derived from an EMBL/GenBank/DDBJ whole genome shotgun (WGS) entry which is preliminary data.</text>
</comment>
<dbReference type="InterPro" id="IPR051179">
    <property type="entry name" value="WD_repeat_multifunction"/>
</dbReference>
<name>A0ABD6ELB6_9BILA</name>
<evidence type="ECO:0000256" key="1">
    <source>
        <dbReference type="ARBA" id="ARBA00022574"/>
    </source>
</evidence>
<evidence type="ECO:0000313" key="5">
    <source>
        <dbReference type="Proteomes" id="UP001608902"/>
    </source>
</evidence>
<keyword evidence="2" id="KW-0677">Repeat</keyword>
<dbReference type="Proteomes" id="UP001608902">
    <property type="component" value="Unassembled WGS sequence"/>
</dbReference>
<dbReference type="SUPFAM" id="SSF50978">
    <property type="entry name" value="WD40 repeat-like"/>
    <property type="match status" value="1"/>
</dbReference>
<dbReference type="AlphaFoldDB" id="A0ABD6ELB6"/>
<dbReference type="InterPro" id="IPR001680">
    <property type="entry name" value="WD40_rpt"/>
</dbReference>
<keyword evidence="5" id="KW-1185">Reference proteome</keyword>
<organism evidence="4 5">
    <name type="scientific">Gnathostoma spinigerum</name>
    <dbReference type="NCBI Taxonomy" id="75299"/>
    <lineage>
        <taxon>Eukaryota</taxon>
        <taxon>Metazoa</taxon>
        <taxon>Ecdysozoa</taxon>
        <taxon>Nematoda</taxon>
        <taxon>Chromadorea</taxon>
        <taxon>Rhabditida</taxon>
        <taxon>Spirurina</taxon>
        <taxon>Gnathostomatomorpha</taxon>
        <taxon>Gnathostomatoidea</taxon>
        <taxon>Gnathostomatidae</taxon>
        <taxon>Gnathostoma</taxon>
    </lineage>
</organism>
<dbReference type="InterPro" id="IPR015943">
    <property type="entry name" value="WD40/YVTN_repeat-like_dom_sf"/>
</dbReference>
<feature type="region of interest" description="Disordered" evidence="3">
    <location>
        <begin position="1"/>
        <end position="29"/>
    </location>
</feature>